<dbReference type="PROSITE" id="PS50158">
    <property type="entry name" value="ZF_CCHC"/>
    <property type="match status" value="1"/>
</dbReference>
<gene>
    <name evidence="3" type="ORF">Gohar_026743</name>
</gene>
<dbReference type="GO" id="GO:0003676">
    <property type="term" value="F:nucleic acid binding"/>
    <property type="evidence" value="ECO:0007669"/>
    <property type="project" value="InterPro"/>
</dbReference>
<reference evidence="3 4" key="1">
    <citation type="journal article" date="2019" name="Genome Biol. Evol.">
        <title>Insights into the evolution of the New World diploid cottons (Gossypium, subgenus Houzingenia) based on genome sequencing.</title>
        <authorList>
            <person name="Grover C.E."/>
            <person name="Arick M.A. 2nd"/>
            <person name="Thrash A."/>
            <person name="Conover J.L."/>
            <person name="Sanders W.S."/>
            <person name="Peterson D.G."/>
            <person name="Frelichowski J.E."/>
            <person name="Scheffler J.A."/>
            <person name="Scheffler B.E."/>
            <person name="Wendel J.F."/>
        </authorList>
    </citation>
    <scope>NUCLEOTIDE SEQUENCE [LARGE SCALE GENOMIC DNA]</scope>
    <source>
        <strain evidence="3">0</strain>
        <tissue evidence="3">Leaf</tissue>
    </source>
</reference>
<keyword evidence="1" id="KW-0862">Zinc</keyword>
<comment type="caution">
    <text evidence="3">The sequence shown here is derived from an EMBL/GenBank/DDBJ whole genome shotgun (WGS) entry which is preliminary data.</text>
</comment>
<organism evidence="3 4">
    <name type="scientific">Gossypium harknessii</name>
    <dbReference type="NCBI Taxonomy" id="34285"/>
    <lineage>
        <taxon>Eukaryota</taxon>
        <taxon>Viridiplantae</taxon>
        <taxon>Streptophyta</taxon>
        <taxon>Embryophyta</taxon>
        <taxon>Tracheophyta</taxon>
        <taxon>Spermatophyta</taxon>
        <taxon>Magnoliopsida</taxon>
        <taxon>eudicotyledons</taxon>
        <taxon>Gunneridae</taxon>
        <taxon>Pentapetalae</taxon>
        <taxon>rosids</taxon>
        <taxon>malvids</taxon>
        <taxon>Malvales</taxon>
        <taxon>Malvaceae</taxon>
        <taxon>Malvoideae</taxon>
        <taxon>Gossypium</taxon>
    </lineage>
</organism>
<evidence type="ECO:0000259" key="2">
    <source>
        <dbReference type="PROSITE" id="PS50158"/>
    </source>
</evidence>
<evidence type="ECO:0000313" key="4">
    <source>
        <dbReference type="Proteomes" id="UP000593560"/>
    </source>
</evidence>
<sequence length="114" mass="12986">MRKWKPNFRALEASFNSVVVWVCIQVNIEDPLRLFIVIQGRKQMLQYEGIDKVCFSCGRIGHRRASCLISYPNLTMGTKDNLVESHKNPAARSLKEGKGVRVVTKVVRTVIVKN</sequence>
<protein>
    <recommendedName>
        <fullName evidence="2">CCHC-type domain-containing protein</fullName>
    </recommendedName>
</protein>
<keyword evidence="4" id="KW-1185">Reference proteome</keyword>
<dbReference type="OrthoDB" id="1002431at2759"/>
<keyword evidence="1" id="KW-0479">Metal-binding</keyword>
<dbReference type="GO" id="GO:0008270">
    <property type="term" value="F:zinc ion binding"/>
    <property type="evidence" value="ECO:0007669"/>
    <property type="project" value="UniProtKB-KW"/>
</dbReference>
<dbReference type="Proteomes" id="UP000593560">
    <property type="component" value="Unassembled WGS sequence"/>
</dbReference>
<accession>A0A7J9HSI1</accession>
<keyword evidence="1" id="KW-0863">Zinc-finger</keyword>
<feature type="non-terminal residue" evidence="3">
    <location>
        <position position="1"/>
    </location>
</feature>
<proteinExistence type="predicted"/>
<feature type="domain" description="CCHC-type" evidence="2">
    <location>
        <begin position="54"/>
        <end position="67"/>
    </location>
</feature>
<evidence type="ECO:0000256" key="1">
    <source>
        <dbReference type="PROSITE-ProRule" id="PRU00047"/>
    </source>
</evidence>
<dbReference type="AlphaFoldDB" id="A0A7J9HSI1"/>
<evidence type="ECO:0000313" key="3">
    <source>
        <dbReference type="EMBL" id="MBA0812807.1"/>
    </source>
</evidence>
<dbReference type="EMBL" id="JABFAD010000011">
    <property type="protein sequence ID" value="MBA0812807.1"/>
    <property type="molecule type" value="Genomic_DNA"/>
</dbReference>
<name>A0A7J9HSI1_9ROSI</name>
<dbReference type="InterPro" id="IPR001878">
    <property type="entry name" value="Znf_CCHC"/>
</dbReference>